<comment type="caution">
    <text evidence="4">The sequence shown here is derived from an EMBL/GenBank/DDBJ whole genome shotgun (WGS) entry which is preliminary data.</text>
</comment>
<evidence type="ECO:0000313" key="5">
    <source>
        <dbReference type="Proteomes" id="UP000249016"/>
    </source>
</evidence>
<dbReference type="Pfam" id="PF04397">
    <property type="entry name" value="LytTR"/>
    <property type="match status" value="1"/>
</dbReference>
<dbReference type="PROSITE" id="PS50930">
    <property type="entry name" value="HTH_LYTTR"/>
    <property type="match status" value="1"/>
</dbReference>
<dbReference type="AlphaFoldDB" id="A0A327NL92"/>
<dbReference type="InterPro" id="IPR007492">
    <property type="entry name" value="LytTR_DNA-bd_dom"/>
</dbReference>
<dbReference type="PROSITE" id="PS50110">
    <property type="entry name" value="RESPONSE_REGULATORY"/>
    <property type="match status" value="1"/>
</dbReference>
<dbReference type="PANTHER" id="PTHR37299">
    <property type="entry name" value="TRANSCRIPTIONAL REGULATOR-RELATED"/>
    <property type="match status" value="1"/>
</dbReference>
<feature type="domain" description="Response regulatory" evidence="2">
    <location>
        <begin position="6"/>
        <end position="117"/>
    </location>
</feature>
<dbReference type="InterPro" id="IPR046947">
    <property type="entry name" value="LytR-like"/>
</dbReference>
<dbReference type="RefSeq" id="WP_111343146.1">
    <property type="nucleotide sequence ID" value="NZ_QLII01000001.1"/>
</dbReference>
<dbReference type="GO" id="GO:0000156">
    <property type="term" value="F:phosphorelay response regulator activity"/>
    <property type="evidence" value="ECO:0007669"/>
    <property type="project" value="InterPro"/>
</dbReference>
<dbReference type="EMBL" id="QLII01000001">
    <property type="protein sequence ID" value="RAI75109.1"/>
    <property type="molecule type" value="Genomic_DNA"/>
</dbReference>
<evidence type="ECO:0000259" key="2">
    <source>
        <dbReference type="PROSITE" id="PS50110"/>
    </source>
</evidence>
<dbReference type="SMART" id="SM00448">
    <property type="entry name" value="REC"/>
    <property type="match status" value="1"/>
</dbReference>
<dbReference type="InterPro" id="IPR011006">
    <property type="entry name" value="CheY-like_superfamily"/>
</dbReference>
<dbReference type="SUPFAM" id="SSF52172">
    <property type="entry name" value="CheY-like"/>
    <property type="match status" value="1"/>
</dbReference>
<dbReference type="Gene3D" id="3.40.50.2300">
    <property type="match status" value="1"/>
</dbReference>
<dbReference type="Gene3D" id="2.40.50.1020">
    <property type="entry name" value="LytTr DNA-binding domain"/>
    <property type="match status" value="1"/>
</dbReference>
<evidence type="ECO:0000259" key="3">
    <source>
        <dbReference type="PROSITE" id="PS50930"/>
    </source>
</evidence>
<keyword evidence="1" id="KW-0597">Phosphoprotein</keyword>
<dbReference type="Proteomes" id="UP000249016">
    <property type="component" value="Unassembled WGS sequence"/>
</dbReference>
<feature type="modified residue" description="4-aspartylphosphate" evidence="1">
    <location>
        <position position="57"/>
    </location>
</feature>
<keyword evidence="5" id="KW-1185">Reference proteome</keyword>
<organism evidence="4 5">
    <name type="scientific">Spirosoma telluris</name>
    <dbReference type="NCBI Taxonomy" id="2183553"/>
    <lineage>
        <taxon>Bacteria</taxon>
        <taxon>Pseudomonadati</taxon>
        <taxon>Bacteroidota</taxon>
        <taxon>Cytophagia</taxon>
        <taxon>Cytophagales</taxon>
        <taxon>Cytophagaceae</taxon>
        <taxon>Spirosoma</taxon>
    </lineage>
</organism>
<dbReference type="OrthoDB" id="1646880at2"/>
<evidence type="ECO:0000256" key="1">
    <source>
        <dbReference type="PROSITE-ProRule" id="PRU00169"/>
    </source>
</evidence>
<accession>A0A327NL92</accession>
<proteinExistence type="predicted"/>
<protein>
    <submittedName>
        <fullName evidence="4">DNA-binding response regulator</fullName>
    </submittedName>
</protein>
<evidence type="ECO:0000313" key="4">
    <source>
        <dbReference type="EMBL" id="RAI75109.1"/>
    </source>
</evidence>
<gene>
    <name evidence="4" type="ORF">HMF3257_14525</name>
</gene>
<dbReference type="InterPro" id="IPR001789">
    <property type="entry name" value="Sig_transdc_resp-reg_receiver"/>
</dbReference>
<sequence>MPNPLRCLLIDDEPAAHYVLQHYIEQVDQLTLVGNCYDALEAINFLHRQPVDLLFLDINMPQVNGIQLLQTLANPPRVILTTAYSEFALESYDYGVVDYLLKPIEFPRFLKAIDKVVTTTEADKPEAAPSIVTEQSLVIKVDADWVRIAYGDLVYIQSWGNYVKLFTTQQTYLTSMTLTEVERRLPSDQFMRVHKSYLVPLAKIRRMSGNEIFVGETALPVGLTYRRELIERLKA</sequence>
<dbReference type="SMART" id="SM00850">
    <property type="entry name" value="LytTR"/>
    <property type="match status" value="1"/>
</dbReference>
<keyword evidence="4" id="KW-0238">DNA-binding</keyword>
<dbReference type="GO" id="GO:0003677">
    <property type="term" value="F:DNA binding"/>
    <property type="evidence" value="ECO:0007669"/>
    <property type="project" value="UniProtKB-KW"/>
</dbReference>
<dbReference type="Pfam" id="PF00072">
    <property type="entry name" value="Response_reg"/>
    <property type="match status" value="1"/>
</dbReference>
<reference evidence="4 5" key="1">
    <citation type="submission" date="2018-06" db="EMBL/GenBank/DDBJ databases">
        <title>Spirosoma sp. HMF3257 Genome sequencing and assembly.</title>
        <authorList>
            <person name="Kang H."/>
            <person name="Cha I."/>
            <person name="Kim H."/>
            <person name="Kang J."/>
            <person name="Joh K."/>
        </authorList>
    </citation>
    <scope>NUCLEOTIDE SEQUENCE [LARGE SCALE GENOMIC DNA]</scope>
    <source>
        <strain evidence="4 5">HMF3257</strain>
    </source>
</reference>
<name>A0A327NL92_9BACT</name>
<dbReference type="PANTHER" id="PTHR37299:SF1">
    <property type="entry name" value="STAGE 0 SPORULATION PROTEIN A HOMOLOG"/>
    <property type="match status" value="1"/>
</dbReference>
<feature type="domain" description="HTH LytTR-type" evidence="3">
    <location>
        <begin position="137"/>
        <end position="235"/>
    </location>
</feature>